<dbReference type="EMBL" id="JACIVI010000002">
    <property type="protein sequence ID" value="MBB1162103.1"/>
    <property type="molecule type" value="Genomic_DNA"/>
</dbReference>
<feature type="transmembrane region" description="Helical" evidence="1">
    <location>
        <begin position="269"/>
        <end position="291"/>
    </location>
</feature>
<proteinExistence type="predicted"/>
<organism evidence="3 4">
    <name type="scientific">Aquariibacter albus</name>
    <dbReference type="NCBI Taxonomy" id="2759899"/>
    <lineage>
        <taxon>Bacteria</taxon>
        <taxon>Pseudomonadati</taxon>
        <taxon>Pseudomonadota</taxon>
        <taxon>Betaproteobacteria</taxon>
        <taxon>Burkholderiales</taxon>
        <taxon>Sphaerotilaceae</taxon>
        <taxon>Aquariibacter</taxon>
    </lineage>
</organism>
<accession>A0A839HJD4</accession>
<sequence>MAVERSSAWTLAAVCAGLIVYASLHPFSGWTSPREGWLQLGELPWPHYQTGFDTLVNVLGYAPLGAFLTTAQLRGGQGRGGALLRSVLAGALLSQGLESAQHLLPVRVPSRLDWLCNTAGAGLGAIFTLSLHALGALGRWSSVRRRWFLPGADFGLALLWLWPLGLLYPPALPFAPGQVLPRLLALASEALADTRWAPAAERWPGALPGLGPLGELLAIGLGALAPCLVAASITAPGLRRALLLAGALGIALGATTLSTALNFGPEHALAWWTDPVGPALALTAGLALLLVPLPARRVAQLGLPLLAAGLLLANLAPADPYLEASLQGWEQGRFIRFHGISQWVGWLWPGAALIGLIGRLAALRR</sequence>
<feature type="transmembrane region" description="Helical" evidence="1">
    <location>
        <begin position="242"/>
        <end position="263"/>
    </location>
</feature>
<reference evidence="3 4" key="1">
    <citation type="submission" date="2020-08" db="EMBL/GenBank/DDBJ databases">
        <title>Aquariorum lacteus gen. nov., sp. nov., a new member of the family Comamonadaceae, isolated from freshwater aquarium.</title>
        <authorList>
            <person name="Chun S.-J."/>
        </authorList>
    </citation>
    <scope>NUCLEOTIDE SEQUENCE [LARGE SCALE GENOMIC DNA]</scope>
    <source>
        <strain evidence="3 4">SJAQ100</strain>
    </source>
</reference>
<evidence type="ECO:0000313" key="4">
    <source>
        <dbReference type="Proteomes" id="UP000586093"/>
    </source>
</evidence>
<evidence type="ECO:0000313" key="3">
    <source>
        <dbReference type="EMBL" id="MBB1162103.1"/>
    </source>
</evidence>
<keyword evidence="1" id="KW-1133">Transmembrane helix</keyword>
<gene>
    <name evidence="3" type="ORF">H4F90_08930</name>
</gene>
<dbReference type="InterPro" id="IPR006976">
    <property type="entry name" value="VanZ-like"/>
</dbReference>
<keyword evidence="1" id="KW-0472">Membrane</keyword>
<name>A0A839HJD4_9BURK</name>
<feature type="transmembrane region" description="Helical" evidence="1">
    <location>
        <begin position="298"/>
        <end position="316"/>
    </location>
</feature>
<feature type="transmembrane region" description="Helical" evidence="1">
    <location>
        <begin position="216"/>
        <end position="235"/>
    </location>
</feature>
<feature type="domain" description="VanZ-like" evidence="2">
    <location>
        <begin position="23"/>
        <end position="128"/>
    </location>
</feature>
<protein>
    <submittedName>
        <fullName evidence="3">VanZ family protein</fullName>
    </submittedName>
</protein>
<dbReference type="Proteomes" id="UP000586093">
    <property type="component" value="Unassembled WGS sequence"/>
</dbReference>
<keyword evidence="1" id="KW-0812">Transmembrane</keyword>
<comment type="caution">
    <text evidence="3">The sequence shown here is derived from an EMBL/GenBank/DDBJ whole genome shotgun (WGS) entry which is preliminary data.</text>
</comment>
<evidence type="ECO:0000256" key="1">
    <source>
        <dbReference type="SAM" id="Phobius"/>
    </source>
</evidence>
<dbReference type="RefSeq" id="WP_182663677.1">
    <property type="nucleotide sequence ID" value="NZ_JACIVI010000002.1"/>
</dbReference>
<evidence type="ECO:0000259" key="2">
    <source>
        <dbReference type="Pfam" id="PF04892"/>
    </source>
</evidence>
<keyword evidence="4" id="KW-1185">Reference proteome</keyword>
<feature type="transmembrane region" description="Helical" evidence="1">
    <location>
        <begin position="112"/>
        <end position="135"/>
    </location>
</feature>
<dbReference type="AlphaFoldDB" id="A0A839HJD4"/>
<feature type="transmembrane region" description="Helical" evidence="1">
    <location>
        <begin position="147"/>
        <end position="168"/>
    </location>
</feature>
<dbReference type="Pfam" id="PF04892">
    <property type="entry name" value="VanZ"/>
    <property type="match status" value="1"/>
</dbReference>
<feature type="transmembrane region" description="Helical" evidence="1">
    <location>
        <begin position="343"/>
        <end position="362"/>
    </location>
</feature>